<proteinExistence type="predicted"/>
<feature type="non-terminal residue" evidence="2">
    <location>
        <position position="79"/>
    </location>
</feature>
<reference evidence="2" key="1">
    <citation type="submission" date="2014-12" db="EMBL/GenBank/DDBJ databases">
        <title>Insight into the proteome of Arion vulgaris.</title>
        <authorList>
            <person name="Aradska J."/>
            <person name="Bulat T."/>
            <person name="Smidak R."/>
            <person name="Sarate P."/>
            <person name="Gangsoo J."/>
            <person name="Sialana F."/>
            <person name="Bilban M."/>
            <person name="Lubec G."/>
        </authorList>
    </citation>
    <scope>NUCLEOTIDE SEQUENCE</scope>
    <source>
        <tissue evidence="2">Skin</tissue>
    </source>
</reference>
<organism evidence="2">
    <name type="scientific">Arion vulgaris</name>
    <dbReference type="NCBI Taxonomy" id="1028688"/>
    <lineage>
        <taxon>Eukaryota</taxon>
        <taxon>Metazoa</taxon>
        <taxon>Spiralia</taxon>
        <taxon>Lophotrochozoa</taxon>
        <taxon>Mollusca</taxon>
        <taxon>Gastropoda</taxon>
        <taxon>Heterobranchia</taxon>
        <taxon>Euthyneura</taxon>
        <taxon>Panpulmonata</taxon>
        <taxon>Eupulmonata</taxon>
        <taxon>Stylommatophora</taxon>
        <taxon>Helicina</taxon>
        <taxon>Arionoidea</taxon>
        <taxon>Arionidae</taxon>
        <taxon>Arion</taxon>
    </lineage>
</organism>
<protein>
    <submittedName>
        <fullName evidence="2">Uncharacterized protein</fullName>
    </submittedName>
</protein>
<dbReference type="EMBL" id="HACG01010287">
    <property type="protein sequence ID" value="CEK57152.1"/>
    <property type="molecule type" value="Transcribed_RNA"/>
</dbReference>
<feature type="non-terminal residue" evidence="2">
    <location>
        <position position="1"/>
    </location>
</feature>
<evidence type="ECO:0000256" key="1">
    <source>
        <dbReference type="SAM" id="MobiDB-lite"/>
    </source>
</evidence>
<feature type="region of interest" description="Disordered" evidence="1">
    <location>
        <begin position="53"/>
        <end position="79"/>
    </location>
</feature>
<dbReference type="AlphaFoldDB" id="A0A0B6YLU1"/>
<name>A0A0B6YLU1_9EUPU</name>
<sequence>PIPKTVNKFELDKNKCQRGSSPVLDESCINKSAPKRMQDTFTKNDNFFVSYSSPQKSLASNKSPQNSNKIKTAFDKMTT</sequence>
<gene>
    <name evidence="2" type="primary">ORF29428</name>
</gene>
<accession>A0A0B6YLU1</accession>
<evidence type="ECO:0000313" key="2">
    <source>
        <dbReference type="EMBL" id="CEK57152.1"/>
    </source>
</evidence>
<feature type="compositionally biased region" description="Polar residues" evidence="1">
    <location>
        <begin position="53"/>
        <end position="70"/>
    </location>
</feature>